<accession>A0A6C0CNR2</accession>
<reference evidence="4" key="1">
    <citation type="journal article" date="2020" name="Nature">
        <title>Giant virus diversity and host interactions through global metagenomics.</title>
        <authorList>
            <person name="Schulz F."/>
            <person name="Roux S."/>
            <person name="Paez-Espino D."/>
            <person name="Jungbluth S."/>
            <person name="Walsh D.A."/>
            <person name="Denef V.J."/>
            <person name="McMahon K.D."/>
            <person name="Konstantinidis K.T."/>
            <person name="Eloe-Fadrosh E.A."/>
            <person name="Kyrpides N.C."/>
            <person name="Woyke T."/>
        </authorList>
    </citation>
    <scope>NUCLEOTIDE SEQUENCE</scope>
    <source>
        <strain evidence="4">GVMAG-M-3300021354-14</strain>
    </source>
</reference>
<keyword evidence="1" id="KW-0378">Hydrolase</keyword>
<proteinExistence type="predicted"/>
<keyword evidence="2" id="KW-1133">Transmembrane helix</keyword>
<feature type="transmembrane region" description="Helical" evidence="2">
    <location>
        <begin position="114"/>
        <end position="133"/>
    </location>
</feature>
<dbReference type="SUPFAM" id="SSF53474">
    <property type="entry name" value="alpha/beta-Hydrolases"/>
    <property type="match status" value="1"/>
</dbReference>
<dbReference type="GO" id="GO:0004061">
    <property type="term" value="F:arylformamidase activity"/>
    <property type="evidence" value="ECO:0007669"/>
    <property type="project" value="TreeGrafter"/>
</dbReference>
<dbReference type="Pfam" id="PF20434">
    <property type="entry name" value="BD-FAE"/>
    <property type="match status" value="2"/>
</dbReference>
<evidence type="ECO:0000256" key="2">
    <source>
        <dbReference type="SAM" id="Phobius"/>
    </source>
</evidence>
<protein>
    <recommendedName>
        <fullName evidence="3">BD-FAE-like domain-containing protein</fullName>
    </recommendedName>
</protein>
<dbReference type="PANTHER" id="PTHR48081:SF33">
    <property type="entry name" value="KYNURENINE FORMAMIDASE"/>
    <property type="match status" value="1"/>
</dbReference>
<evidence type="ECO:0000313" key="4">
    <source>
        <dbReference type="EMBL" id="QHT05105.1"/>
    </source>
</evidence>
<evidence type="ECO:0000256" key="1">
    <source>
        <dbReference type="ARBA" id="ARBA00022801"/>
    </source>
</evidence>
<sequence>MGMKPSRNSSRIHNKNYWVFMDIYRDIMYNSAHALDLYVPRKRNSTVVIFVHGGAWLMGDKSRTEPQCKLLAHHGYTVVSCNYTLCGMHVIARAMLFWCSILGVIVLLLNRTRLVYIVGYLCLCIFGWIFYVIETASPQHITDVELVLDWVKDNLHAFADHSKRILIGHSAGAHLACLLASRRYMDVHGVVAISGVYSLSRLNDVTGGDWLLDTAFGPLDDFSKYSPVVNVHQHCPPHLLINAKIDVTLQRHAWDMTLSLKEHGVFVQAMTVPGDHLSVMRKWEEPTNQVFSTILRFITEVANLSAP</sequence>
<keyword evidence="2" id="KW-0472">Membrane</keyword>
<evidence type="ECO:0000259" key="3">
    <source>
        <dbReference type="Pfam" id="PF20434"/>
    </source>
</evidence>
<dbReference type="Gene3D" id="3.40.50.1820">
    <property type="entry name" value="alpha/beta hydrolase"/>
    <property type="match status" value="1"/>
</dbReference>
<dbReference type="InterPro" id="IPR049492">
    <property type="entry name" value="BD-FAE-like_dom"/>
</dbReference>
<dbReference type="PANTHER" id="PTHR48081">
    <property type="entry name" value="AB HYDROLASE SUPERFAMILY PROTEIN C4A8.06C"/>
    <property type="match status" value="1"/>
</dbReference>
<dbReference type="AlphaFoldDB" id="A0A6C0CNR2"/>
<dbReference type="EMBL" id="MN739449">
    <property type="protein sequence ID" value="QHT05105.1"/>
    <property type="molecule type" value="Genomic_DNA"/>
</dbReference>
<organism evidence="4">
    <name type="scientific">viral metagenome</name>
    <dbReference type="NCBI Taxonomy" id="1070528"/>
    <lineage>
        <taxon>unclassified sequences</taxon>
        <taxon>metagenomes</taxon>
        <taxon>organismal metagenomes</taxon>
    </lineage>
</organism>
<feature type="domain" description="BD-FAE-like" evidence="3">
    <location>
        <begin position="35"/>
        <end position="88"/>
    </location>
</feature>
<dbReference type="InterPro" id="IPR050300">
    <property type="entry name" value="GDXG_lipolytic_enzyme"/>
</dbReference>
<keyword evidence="2" id="KW-0812">Transmembrane</keyword>
<name>A0A6C0CNR2_9ZZZZ</name>
<dbReference type="InterPro" id="IPR029058">
    <property type="entry name" value="AB_hydrolase_fold"/>
</dbReference>
<feature type="transmembrane region" description="Helical" evidence="2">
    <location>
        <begin position="90"/>
        <end position="108"/>
    </location>
</feature>
<feature type="domain" description="BD-FAE-like" evidence="3">
    <location>
        <begin position="135"/>
        <end position="246"/>
    </location>
</feature>